<feature type="compositionally biased region" description="Low complexity" evidence="1">
    <location>
        <begin position="1"/>
        <end position="13"/>
    </location>
</feature>
<sequence>MPRKSYSSSSSTSQLERSFCAPPIPKRRSSLRLCKAKTVDIPIPPSLLQSPHLNSPMSPFRRAASTYCVPNHEDERWLRDTVPLTASSTSLGRSSSTKENTRRTSRPQKPYTEDHVRKFGFGPCSPPLLVRLGKRQPSQERLDKGPLCTYLVRENKDTSSPT</sequence>
<feature type="region of interest" description="Disordered" evidence="1">
    <location>
        <begin position="80"/>
        <end position="117"/>
    </location>
</feature>
<accession>A0AA38KGN6</accession>
<proteinExistence type="predicted"/>
<reference evidence="2" key="1">
    <citation type="submission" date="2022-08" db="EMBL/GenBank/DDBJ databases">
        <authorList>
            <consortium name="DOE Joint Genome Institute"/>
            <person name="Min B."/>
            <person name="Riley R."/>
            <person name="Sierra-Patev S."/>
            <person name="Naranjo-Ortiz M."/>
            <person name="Looney B."/>
            <person name="Konkel Z."/>
            <person name="Slot J.C."/>
            <person name="Sakamoto Y."/>
            <person name="Steenwyk J.L."/>
            <person name="Rokas A."/>
            <person name="Carro J."/>
            <person name="Camarero S."/>
            <person name="Ferreira P."/>
            <person name="Molpeceres G."/>
            <person name="Ruiz-Duenas F.J."/>
            <person name="Serrano A."/>
            <person name="Henrissat B."/>
            <person name="Drula E."/>
            <person name="Hughes K.W."/>
            <person name="Mata J.L."/>
            <person name="Ishikawa N.K."/>
            <person name="Vargas-Isla R."/>
            <person name="Ushijima S."/>
            <person name="Smith C.A."/>
            <person name="Ahrendt S."/>
            <person name="Andreopoulos W."/>
            <person name="He G."/>
            <person name="Labutti K."/>
            <person name="Lipzen A."/>
            <person name="Ng V."/>
            <person name="Sandor L."/>
            <person name="Barry K."/>
            <person name="Martinez A.T."/>
            <person name="Xiao Y."/>
            <person name="Gibbons J.G."/>
            <person name="Terashima K."/>
            <person name="Hibbett D.S."/>
            <person name="Grigoriev I.V."/>
        </authorList>
    </citation>
    <scope>NUCLEOTIDE SEQUENCE</scope>
    <source>
        <strain evidence="2">TFB10291</strain>
    </source>
</reference>
<evidence type="ECO:0000313" key="2">
    <source>
        <dbReference type="EMBL" id="KAJ3788578.1"/>
    </source>
</evidence>
<feature type="region of interest" description="Disordered" evidence="1">
    <location>
        <begin position="1"/>
        <end position="25"/>
    </location>
</feature>
<dbReference type="EMBL" id="MU793273">
    <property type="protein sequence ID" value="KAJ3788578.1"/>
    <property type="molecule type" value="Genomic_DNA"/>
</dbReference>
<organism evidence="2 3">
    <name type="scientific">Lentinula aff. detonsa</name>
    <dbReference type="NCBI Taxonomy" id="2804958"/>
    <lineage>
        <taxon>Eukaryota</taxon>
        <taxon>Fungi</taxon>
        <taxon>Dikarya</taxon>
        <taxon>Basidiomycota</taxon>
        <taxon>Agaricomycotina</taxon>
        <taxon>Agaricomycetes</taxon>
        <taxon>Agaricomycetidae</taxon>
        <taxon>Agaricales</taxon>
        <taxon>Marasmiineae</taxon>
        <taxon>Omphalotaceae</taxon>
        <taxon>Lentinula</taxon>
    </lineage>
</organism>
<comment type="caution">
    <text evidence="2">The sequence shown here is derived from an EMBL/GenBank/DDBJ whole genome shotgun (WGS) entry which is preliminary data.</text>
</comment>
<dbReference type="Proteomes" id="UP001163798">
    <property type="component" value="Unassembled WGS sequence"/>
</dbReference>
<keyword evidence="3" id="KW-1185">Reference proteome</keyword>
<feature type="compositionally biased region" description="Low complexity" evidence="1">
    <location>
        <begin position="85"/>
        <end position="97"/>
    </location>
</feature>
<dbReference type="AlphaFoldDB" id="A0AA38KGN6"/>
<name>A0AA38KGN6_9AGAR</name>
<evidence type="ECO:0000256" key="1">
    <source>
        <dbReference type="SAM" id="MobiDB-lite"/>
    </source>
</evidence>
<gene>
    <name evidence="2" type="ORF">GGU10DRAFT_105448</name>
</gene>
<evidence type="ECO:0000313" key="3">
    <source>
        <dbReference type="Proteomes" id="UP001163798"/>
    </source>
</evidence>
<protein>
    <submittedName>
        <fullName evidence="2">Uncharacterized protein</fullName>
    </submittedName>
</protein>